<gene>
    <name evidence="4" type="primary">pcaB</name>
    <name evidence="4" type="ORF">E0493_07380</name>
</gene>
<evidence type="ECO:0000259" key="3">
    <source>
        <dbReference type="SMART" id="SM00998"/>
    </source>
</evidence>
<comment type="similarity">
    <text evidence="1">Belongs to the class-II fumarase/aspartase family.</text>
</comment>
<dbReference type="PRINTS" id="PR00149">
    <property type="entry name" value="FUMRATELYASE"/>
</dbReference>
<keyword evidence="5" id="KW-1185">Reference proteome</keyword>
<dbReference type="CDD" id="cd01597">
    <property type="entry name" value="pCLME"/>
    <property type="match status" value="1"/>
</dbReference>
<sequence length="448" mass="46879">MLSVNPADGAVLSVLYGTDAMRMVVGERAFLAQMLAVEAALARAEARLGIIPEEAASAITEAAAVERLDLPALARATRVAGYPVIGLVRQLAALAGTEAGRWVHWGAATQDIIDTAVVLQIREAFVLLATDLDRLNATLAGRAREHRGTVMAGRTHLQQALPVTFGYKCAVWLSPLLTMRQRLEQLLPRVLKLQFGGAAGTLASLGGRGIAVAEALARELDLAAPDIPWHAARDSMAETACFLGLLAGALGKFASDVMLLMQTEVAEVAEPYSPGHGSASSMPQKRNPVSCEYVIAQAHSVQTLVPQMLGAMGVDQERGAGPWQTEPLALPQAFTLAHGALVQALTIAEGMTVDAARMRSNLEASGGLIMAEAVMMGLTPMLGRGGAHEAVARACDAALAERVTLAEALGRDSCVTAVLDAESLARLTDPASYLGSAAAFTDQVLARL</sequence>
<dbReference type="EMBL" id="SNVJ01000005">
    <property type="protein sequence ID" value="MXP63175.1"/>
    <property type="molecule type" value="Genomic_DNA"/>
</dbReference>
<name>A0A845B8W1_9PROT</name>
<dbReference type="InterPro" id="IPR019468">
    <property type="entry name" value="AdenyloSucc_lyase_C"/>
</dbReference>
<dbReference type="PANTHER" id="PTHR43172">
    <property type="entry name" value="ADENYLOSUCCINATE LYASE"/>
    <property type="match status" value="1"/>
</dbReference>
<dbReference type="EC" id="5.5.1.2" evidence="2"/>
<comment type="caution">
    <text evidence="4">The sequence shown here is derived from an EMBL/GenBank/DDBJ whole genome shotgun (WGS) entry which is preliminary data.</text>
</comment>
<dbReference type="PRINTS" id="PR00145">
    <property type="entry name" value="ARGSUCLYASE"/>
</dbReference>
<evidence type="ECO:0000313" key="4">
    <source>
        <dbReference type="EMBL" id="MXP63175.1"/>
    </source>
</evidence>
<dbReference type="RefSeq" id="WP_160936304.1">
    <property type="nucleotide sequence ID" value="NZ_SNVJ01000005.1"/>
</dbReference>
<dbReference type="GO" id="GO:0019619">
    <property type="term" value="P:3,4-dihydroxybenzoate catabolic process"/>
    <property type="evidence" value="ECO:0007669"/>
    <property type="project" value="InterPro"/>
</dbReference>
<organism evidence="4 5">
    <name type="scientific">Teichococcus coralli</name>
    <dbReference type="NCBI Taxonomy" id="2545983"/>
    <lineage>
        <taxon>Bacteria</taxon>
        <taxon>Pseudomonadati</taxon>
        <taxon>Pseudomonadota</taxon>
        <taxon>Alphaproteobacteria</taxon>
        <taxon>Acetobacterales</taxon>
        <taxon>Roseomonadaceae</taxon>
        <taxon>Roseomonas</taxon>
    </lineage>
</organism>
<evidence type="ECO:0000313" key="5">
    <source>
        <dbReference type="Proteomes" id="UP000460715"/>
    </source>
</evidence>
<dbReference type="AlphaFoldDB" id="A0A845B8W1"/>
<evidence type="ECO:0000256" key="2">
    <source>
        <dbReference type="NCBIfam" id="TIGR02426"/>
    </source>
</evidence>
<dbReference type="PANTHER" id="PTHR43172:SF2">
    <property type="entry name" value="ADENYLOSUCCINATE LYASE C-TERMINAL DOMAIN-CONTAINING PROTEIN"/>
    <property type="match status" value="1"/>
</dbReference>
<evidence type="ECO:0000256" key="1">
    <source>
        <dbReference type="ARBA" id="ARBA00034772"/>
    </source>
</evidence>
<dbReference type="InterPro" id="IPR012789">
    <property type="entry name" value="Protocat_PcaB-like"/>
</dbReference>
<dbReference type="SUPFAM" id="SSF48557">
    <property type="entry name" value="L-aspartase-like"/>
    <property type="match status" value="1"/>
</dbReference>
<dbReference type="NCBIfam" id="TIGR02426">
    <property type="entry name" value="protocat_pcaB"/>
    <property type="match status" value="1"/>
</dbReference>
<protein>
    <recommendedName>
        <fullName evidence="2">3-carboxy-cis,cis-muconate cycloisomerase</fullName>
        <ecNumber evidence="2">5.5.1.2</ecNumber>
    </recommendedName>
</protein>
<dbReference type="Pfam" id="PF10397">
    <property type="entry name" value="ADSL_C"/>
    <property type="match status" value="1"/>
</dbReference>
<feature type="domain" description="Adenylosuccinate lyase C-terminal" evidence="3">
    <location>
        <begin position="366"/>
        <end position="445"/>
    </location>
</feature>
<dbReference type="Pfam" id="PF00206">
    <property type="entry name" value="Lyase_1"/>
    <property type="match status" value="1"/>
</dbReference>
<dbReference type="InterPro" id="IPR008948">
    <property type="entry name" value="L-Aspartase-like"/>
</dbReference>
<dbReference type="OrthoDB" id="9768878at2"/>
<dbReference type="SMART" id="SM00998">
    <property type="entry name" value="ADSL_C"/>
    <property type="match status" value="1"/>
</dbReference>
<keyword evidence="4" id="KW-0413">Isomerase</keyword>
<dbReference type="Gene3D" id="1.10.40.30">
    <property type="entry name" value="Fumarase/aspartase (C-terminal domain)"/>
    <property type="match status" value="1"/>
</dbReference>
<dbReference type="Gene3D" id="1.20.200.10">
    <property type="entry name" value="Fumarase/aspartase (Central domain)"/>
    <property type="match status" value="1"/>
</dbReference>
<proteinExistence type="inferred from homology"/>
<dbReference type="Proteomes" id="UP000460715">
    <property type="component" value="Unassembled WGS sequence"/>
</dbReference>
<dbReference type="GO" id="GO:0047472">
    <property type="term" value="F:3-carboxy-cis,cis-muconate cycloisomerase activity"/>
    <property type="evidence" value="ECO:0007669"/>
    <property type="project" value="UniProtKB-UniRule"/>
</dbReference>
<reference evidence="4 5" key="1">
    <citation type="submission" date="2019-03" db="EMBL/GenBank/DDBJ databases">
        <title>Roseomonas sp. a novel Roseomonas species isolated from Sea whip Gorgonian.</title>
        <authorList>
            <person name="Li F."/>
            <person name="Pan X."/>
            <person name="Huang S."/>
            <person name="Li Z."/>
            <person name="Meng B."/>
        </authorList>
    </citation>
    <scope>NUCLEOTIDE SEQUENCE [LARGE SCALE GENOMIC DNA]</scope>
    <source>
        <strain evidence="4 5">M0104</strain>
    </source>
</reference>
<dbReference type="InterPro" id="IPR022761">
    <property type="entry name" value="Fumarate_lyase_N"/>
</dbReference>
<accession>A0A845B8W1</accession>
<dbReference type="InterPro" id="IPR000362">
    <property type="entry name" value="Fumarate_lyase_fam"/>
</dbReference>